<dbReference type="InterPro" id="IPR052515">
    <property type="entry name" value="Gfo/Idh/MocA_Oxidoreductase"/>
</dbReference>
<feature type="domain" description="GFO/IDH/MocA-like oxidoreductase" evidence="2">
    <location>
        <begin position="132"/>
        <end position="255"/>
    </location>
</feature>
<organism evidence="3 4">
    <name type="scientific">Candidatus Allofournierella pullicola</name>
    <dbReference type="NCBI Taxonomy" id="2838596"/>
    <lineage>
        <taxon>Bacteria</taxon>
        <taxon>Bacillati</taxon>
        <taxon>Bacillota</taxon>
        <taxon>Clostridia</taxon>
        <taxon>Eubacteriales</taxon>
        <taxon>Oscillospiraceae</taxon>
        <taxon>Allofournierella</taxon>
    </lineage>
</organism>
<dbReference type="Proteomes" id="UP000824193">
    <property type="component" value="Unassembled WGS sequence"/>
</dbReference>
<protein>
    <submittedName>
        <fullName evidence="3">Gfo/Idh/MocA family oxidoreductase</fullName>
    </submittedName>
</protein>
<dbReference type="PANTHER" id="PTHR43249:SF1">
    <property type="entry name" value="D-GLUCOSIDE 3-DEHYDROGENASE"/>
    <property type="match status" value="1"/>
</dbReference>
<dbReference type="Gene3D" id="3.40.50.720">
    <property type="entry name" value="NAD(P)-binding Rossmann-like Domain"/>
    <property type="match status" value="1"/>
</dbReference>
<accession>A0A9D2ADG3</accession>
<comment type="caution">
    <text evidence="3">The sequence shown here is derived from an EMBL/GenBank/DDBJ whole genome shotgun (WGS) entry which is preliminary data.</text>
</comment>
<feature type="domain" description="Gfo/Idh/MocA-like oxidoreductase N-terminal" evidence="1">
    <location>
        <begin position="4"/>
        <end position="121"/>
    </location>
</feature>
<name>A0A9D2ADG3_9FIRM</name>
<dbReference type="Pfam" id="PF22725">
    <property type="entry name" value="GFO_IDH_MocA_C3"/>
    <property type="match status" value="1"/>
</dbReference>
<evidence type="ECO:0000313" key="3">
    <source>
        <dbReference type="EMBL" id="HIX04885.1"/>
    </source>
</evidence>
<dbReference type="SUPFAM" id="SSF51735">
    <property type="entry name" value="NAD(P)-binding Rossmann-fold domains"/>
    <property type="match status" value="1"/>
</dbReference>
<dbReference type="GO" id="GO:0000166">
    <property type="term" value="F:nucleotide binding"/>
    <property type="evidence" value="ECO:0007669"/>
    <property type="project" value="InterPro"/>
</dbReference>
<dbReference type="EMBL" id="DXFW01000004">
    <property type="protein sequence ID" value="HIX04885.1"/>
    <property type="molecule type" value="Genomic_DNA"/>
</dbReference>
<sequence length="341" mass="38136">MEKLRVGVVGCGRISNTYRAALKQLEDEVDVVWAVDKVLARAQAFAASFPGCRAADTLEPMLADPPQAVHILTPHHLHKQQAIACLRAGAHVLTEKPVALHLSDAREMAQEARRCGRWLAVVSQNRYIPGIVHARKLIQEGRLGALRGAWSQLTWWRPPSYYECDWKGSWETEGGGVVIDQAIHSIDLVRWLMDSPVKAVQGHIARRILTNIEVEDEADAAIEFENGAVYAFFACNYYTHNSPIRLEIDGEKGSVLLEGETVTVSLKGEKPYRILPCDDVLEGESYWGNNHLAQIREFYQSIREDRQPPVPTEEAAATLETVLALYRSARLGARQTLPLRD</sequence>
<evidence type="ECO:0000313" key="4">
    <source>
        <dbReference type="Proteomes" id="UP000824193"/>
    </source>
</evidence>
<dbReference type="Pfam" id="PF01408">
    <property type="entry name" value="GFO_IDH_MocA"/>
    <property type="match status" value="1"/>
</dbReference>
<dbReference type="Gene3D" id="3.30.360.10">
    <property type="entry name" value="Dihydrodipicolinate Reductase, domain 2"/>
    <property type="match status" value="1"/>
</dbReference>
<reference evidence="3" key="1">
    <citation type="journal article" date="2021" name="PeerJ">
        <title>Extensive microbial diversity within the chicken gut microbiome revealed by metagenomics and culture.</title>
        <authorList>
            <person name="Gilroy R."/>
            <person name="Ravi A."/>
            <person name="Getino M."/>
            <person name="Pursley I."/>
            <person name="Horton D.L."/>
            <person name="Alikhan N.F."/>
            <person name="Baker D."/>
            <person name="Gharbi K."/>
            <person name="Hall N."/>
            <person name="Watson M."/>
            <person name="Adriaenssens E.M."/>
            <person name="Foster-Nyarko E."/>
            <person name="Jarju S."/>
            <person name="Secka A."/>
            <person name="Antonio M."/>
            <person name="Oren A."/>
            <person name="Chaudhuri R.R."/>
            <person name="La Ragione R."/>
            <person name="Hildebrand F."/>
            <person name="Pallen M.J."/>
        </authorList>
    </citation>
    <scope>NUCLEOTIDE SEQUENCE</scope>
    <source>
        <strain evidence="3">2239</strain>
    </source>
</reference>
<dbReference type="SUPFAM" id="SSF55347">
    <property type="entry name" value="Glyceraldehyde-3-phosphate dehydrogenase-like, C-terminal domain"/>
    <property type="match status" value="1"/>
</dbReference>
<gene>
    <name evidence="3" type="ORF">H9865_02055</name>
</gene>
<dbReference type="InterPro" id="IPR036291">
    <property type="entry name" value="NAD(P)-bd_dom_sf"/>
</dbReference>
<proteinExistence type="predicted"/>
<dbReference type="InterPro" id="IPR000683">
    <property type="entry name" value="Gfo/Idh/MocA-like_OxRdtase_N"/>
</dbReference>
<evidence type="ECO:0000259" key="1">
    <source>
        <dbReference type="Pfam" id="PF01408"/>
    </source>
</evidence>
<dbReference type="AlphaFoldDB" id="A0A9D2ADG3"/>
<dbReference type="InterPro" id="IPR055170">
    <property type="entry name" value="GFO_IDH_MocA-like_dom"/>
</dbReference>
<dbReference type="PANTHER" id="PTHR43249">
    <property type="entry name" value="UDP-N-ACETYL-2-AMINO-2-DEOXY-D-GLUCURONATE OXIDASE"/>
    <property type="match status" value="1"/>
</dbReference>
<reference evidence="3" key="2">
    <citation type="submission" date="2021-04" db="EMBL/GenBank/DDBJ databases">
        <authorList>
            <person name="Gilroy R."/>
        </authorList>
    </citation>
    <scope>NUCLEOTIDE SEQUENCE</scope>
    <source>
        <strain evidence="3">2239</strain>
    </source>
</reference>
<evidence type="ECO:0000259" key="2">
    <source>
        <dbReference type="Pfam" id="PF22725"/>
    </source>
</evidence>